<name>A0A1Z4BWT5_9GAMM</name>
<dbReference type="RefSeq" id="WP_088618614.1">
    <property type="nucleotide sequence ID" value="NZ_CP022129.1"/>
</dbReference>
<dbReference type="Proteomes" id="UP000237423">
    <property type="component" value="Unassembled WGS sequence"/>
</dbReference>
<reference evidence="2 4" key="2">
    <citation type="submission" date="2017-11" db="EMBL/GenBank/DDBJ databases">
        <title>Draft Genome Sequence of Methylobacter psychrotolerans Sph1T, an Obligate Methanotroph from Low-Temperature Environments.</title>
        <authorList>
            <person name="Oshkin I.Y."/>
            <person name="Miroshnikov K."/>
            <person name="Belova S.E."/>
            <person name="Korzhenkov A."/>
            <person name="Toshchakov S.V."/>
            <person name="Dedysh S.N."/>
        </authorList>
    </citation>
    <scope>NUCLEOTIDE SEQUENCE [LARGE SCALE GENOMIC DNA]</scope>
    <source>
        <strain evidence="2 4">Sph1</strain>
    </source>
</reference>
<keyword evidence="3" id="KW-1185">Reference proteome</keyword>
<dbReference type="AlphaFoldDB" id="A0A1Z4BWT5"/>
<accession>A0A1Z4BWT5</accession>
<proteinExistence type="predicted"/>
<evidence type="ECO:0000313" key="1">
    <source>
        <dbReference type="EMBL" id="ASF45738.1"/>
    </source>
</evidence>
<dbReference type="Proteomes" id="UP000197019">
    <property type="component" value="Chromosome"/>
</dbReference>
<organism evidence="1 3">
    <name type="scientific">Methylovulum psychrotolerans</name>
    <dbReference type="NCBI Taxonomy" id="1704499"/>
    <lineage>
        <taxon>Bacteria</taxon>
        <taxon>Pseudomonadati</taxon>
        <taxon>Pseudomonadota</taxon>
        <taxon>Gammaproteobacteria</taxon>
        <taxon>Methylococcales</taxon>
        <taxon>Methylococcaceae</taxon>
        <taxon>Methylovulum</taxon>
    </lineage>
</organism>
<gene>
    <name evidence="2" type="ORF">AADEFJLK_03959</name>
    <name evidence="1" type="ORF">CEK71_06450</name>
</gene>
<evidence type="ECO:0000313" key="2">
    <source>
        <dbReference type="EMBL" id="POZ50210.1"/>
    </source>
</evidence>
<dbReference type="EMBL" id="CP022129">
    <property type="protein sequence ID" value="ASF45738.1"/>
    <property type="molecule type" value="Genomic_DNA"/>
</dbReference>
<reference evidence="1 3" key="1">
    <citation type="submission" date="2017-06" db="EMBL/GenBank/DDBJ databases">
        <title>Genome Sequencing of the methanotroph Methylovulum psychrotolerants str. HV10-M2 isolated from a high-altitude environment.</title>
        <authorList>
            <person name="Mateos-Rivera A."/>
        </authorList>
    </citation>
    <scope>NUCLEOTIDE SEQUENCE [LARGE SCALE GENOMIC DNA]</scope>
    <source>
        <strain evidence="1 3">HV10_M2</strain>
    </source>
</reference>
<evidence type="ECO:0000313" key="4">
    <source>
        <dbReference type="Proteomes" id="UP000237423"/>
    </source>
</evidence>
<evidence type="ECO:0000313" key="3">
    <source>
        <dbReference type="Proteomes" id="UP000197019"/>
    </source>
</evidence>
<protein>
    <submittedName>
        <fullName evidence="1">Uncharacterized protein</fullName>
    </submittedName>
</protein>
<dbReference type="KEGG" id="mpsy:CEK71_06450"/>
<dbReference type="OrthoDB" id="6088711at2"/>
<sequence>MSDLTAQITANRPLGEAVCQRLSAEIDKLGFAASEALPYPQYDEARFELVKDPYTGGHNLACHWFNHANKQRLGKLQFNSDGSFYAEFDVVKPHPRKSQWFVEGVTAWGQADNIKAEAKLLPLTP</sequence>
<dbReference type="EMBL" id="PGFZ01000013">
    <property type="protein sequence ID" value="POZ50210.1"/>
    <property type="molecule type" value="Genomic_DNA"/>
</dbReference>